<gene>
    <name evidence="2" type="ORF">L0M14_04710</name>
</gene>
<protein>
    <submittedName>
        <fullName evidence="2">Acyl carrier protein</fullName>
    </submittedName>
</protein>
<accession>A0ABY3SKB7</accession>
<dbReference type="InterPro" id="IPR009081">
    <property type="entry name" value="PP-bd_ACP"/>
</dbReference>
<dbReference type="EMBL" id="CP090978">
    <property type="protein sequence ID" value="UJF34492.1"/>
    <property type="molecule type" value="Genomic_DNA"/>
</dbReference>
<dbReference type="RefSeq" id="WP_235121066.1">
    <property type="nucleotide sequence ID" value="NZ_CP090978.1"/>
</dbReference>
<proteinExistence type="predicted"/>
<dbReference type="Gene3D" id="1.10.1200.10">
    <property type="entry name" value="ACP-like"/>
    <property type="match status" value="1"/>
</dbReference>
<organism evidence="2 3">
    <name type="scientific">Paenibacillus hexagrammi</name>
    <dbReference type="NCBI Taxonomy" id="2908839"/>
    <lineage>
        <taxon>Bacteria</taxon>
        <taxon>Bacillati</taxon>
        <taxon>Bacillota</taxon>
        <taxon>Bacilli</taxon>
        <taxon>Bacillales</taxon>
        <taxon>Paenibacillaceae</taxon>
        <taxon>Paenibacillus</taxon>
    </lineage>
</organism>
<reference evidence="2 3" key="1">
    <citation type="journal article" date="2024" name="Int. J. Syst. Evol. Microbiol.">
        <title>Paenibacillus hexagrammi sp. nov., a novel bacterium isolated from the gut content of Hexagrammos agrammus.</title>
        <authorList>
            <person name="Jung H.K."/>
            <person name="Kim D.G."/>
            <person name="Zin H."/>
            <person name="Park J."/>
            <person name="Jung H."/>
            <person name="Kim Y.O."/>
            <person name="Kong H.J."/>
            <person name="Kim J.W."/>
            <person name="Kim Y.S."/>
        </authorList>
    </citation>
    <scope>NUCLEOTIDE SEQUENCE [LARGE SCALE GENOMIC DNA]</scope>
    <source>
        <strain evidence="2 3">YPD9-1</strain>
    </source>
</reference>
<dbReference type="PROSITE" id="PS50075">
    <property type="entry name" value="CARRIER"/>
    <property type="match status" value="1"/>
</dbReference>
<dbReference type="SUPFAM" id="SSF47336">
    <property type="entry name" value="ACP-like"/>
    <property type="match status" value="1"/>
</dbReference>
<dbReference type="Pfam" id="PF00550">
    <property type="entry name" value="PP-binding"/>
    <property type="match status" value="1"/>
</dbReference>
<dbReference type="InterPro" id="IPR036736">
    <property type="entry name" value="ACP-like_sf"/>
</dbReference>
<keyword evidence="3" id="KW-1185">Reference proteome</keyword>
<evidence type="ECO:0000313" key="3">
    <source>
        <dbReference type="Proteomes" id="UP001649230"/>
    </source>
</evidence>
<feature type="domain" description="Carrier" evidence="1">
    <location>
        <begin position="1"/>
        <end position="80"/>
    </location>
</feature>
<evidence type="ECO:0000259" key="1">
    <source>
        <dbReference type="PROSITE" id="PS50075"/>
    </source>
</evidence>
<sequence length="94" mass="10432">MTETEAIKGIITSVLKLEAQEVSSMGPDEPLNTVGMDSINCMDIVIQIEEHFGVVFHDDELLLDQLNTISKLSEIVMRKLDKPSAGIKEEEACR</sequence>
<dbReference type="Proteomes" id="UP001649230">
    <property type="component" value="Chromosome"/>
</dbReference>
<name>A0ABY3SKB7_9BACL</name>
<evidence type="ECO:0000313" key="2">
    <source>
        <dbReference type="EMBL" id="UJF34492.1"/>
    </source>
</evidence>